<evidence type="ECO:0000256" key="3">
    <source>
        <dbReference type="ARBA" id="ARBA00022823"/>
    </source>
</evidence>
<dbReference type="Pfam" id="PF02817">
    <property type="entry name" value="E3_binding"/>
    <property type="match status" value="2"/>
</dbReference>
<dbReference type="Gene3D" id="3.30.559.10">
    <property type="entry name" value="Chloramphenicol acetyltransferase-like domain"/>
    <property type="match status" value="1"/>
</dbReference>
<proteinExistence type="inferred from homology"/>
<dbReference type="OrthoDB" id="9805770at2"/>
<dbReference type="InterPro" id="IPR003016">
    <property type="entry name" value="2-oxoA_DH_lipoyl-BS"/>
</dbReference>
<reference evidence="8 9" key="1">
    <citation type="submission" date="2015-04" db="EMBL/GenBank/DDBJ databases">
        <title>The draft genome sequence of Erythrobacter marinus HWDM-33.</title>
        <authorList>
            <person name="Zhuang L."/>
            <person name="Liu Y."/>
            <person name="Shao Z."/>
        </authorList>
    </citation>
    <scope>NUCLEOTIDE SEQUENCE [LARGE SCALE GENOMIC DNA]</scope>
    <source>
        <strain evidence="8 9">HWDM-33</strain>
    </source>
</reference>
<evidence type="ECO:0000256" key="2">
    <source>
        <dbReference type="ARBA" id="ARBA00007317"/>
    </source>
</evidence>
<gene>
    <name evidence="8" type="ORF">AAV99_12490</name>
</gene>
<dbReference type="PROSITE" id="PS00189">
    <property type="entry name" value="LIPOYL"/>
    <property type="match status" value="1"/>
</dbReference>
<dbReference type="PANTHER" id="PTHR23151">
    <property type="entry name" value="DIHYDROLIPOAMIDE ACETYL/SUCCINYL-TRANSFERASE-RELATED"/>
    <property type="match status" value="1"/>
</dbReference>
<keyword evidence="3 4" id="KW-0450">Lipoyl</keyword>
<feature type="compositionally biased region" description="Low complexity" evidence="5">
    <location>
        <begin position="101"/>
        <end position="121"/>
    </location>
</feature>
<dbReference type="Pfam" id="PF00198">
    <property type="entry name" value="2-oxoacid_dh"/>
    <property type="match status" value="1"/>
</dbReference>
<dbReference type="Gene3D" id="4.10.320.10">
    <property type="entry name" value="E3-binding domain"/>
    <property type="match status" value="2"/>
</dbReference>
<dbReference type="PANTHER" id="PTHR23151:SF90">
    <property type="entry name" value="DIHYDROLIPOYLLYSINE-RESIDUE ACETYLTRANSFERASE COMPONENT OF PYRUVATE DEHYDROGENASE COMPLEX, MITOCHONDRIAL-RELATED"/>
    <property type="match status" value="1"/>
</dbReference>
<dbReference type="SUPFAM" id="SSF47005">
    <property type="entry name" value="Peripheral subunit-binding domain of 2-oxo acid dehydrogenase complex"/>
    <property type="match status" value="2"/>
</dbReference>
<dbReference type="SUPFAM" id="SSF51230">
    <property type="entry name" value="Single hybrid motif"/>
    <property type="match status" value="1"/>
</dbReference>
<protein>
    <recommendedName>
        <fullName evidence="4">Dihydrolipoamide acetyltransferase component of pyruvate dehydrogenase complex</fullName>
        <ecNumber evidence="4">2.3.1.-</ecNumber>
    </recommendedName>
</protein>
<comment type="similarity">
    <text evidence="2 4">Belongs to the 2-oxoacid dehydrogenase family.</text>
</comment>
<feature type="domain" description="Peripheral subunit-binding (PSBD)" evidence="7">
    <location>
        <begin position="199"/>
        <end position="236"/>
    </location>
</feature>
<dbReference type="InterPro" id="IPR001078">
    <property type="entry name" value="2-oxoacid_DH_actylTfrase"/>
</dbReference>
<dbReference type="SUPFAM" id="SSF52777">
    <property type="entry name" value="CoA-dependent acyltransferases"/>
    <property type="match status" value="1"/>
</dbReference>
<evidence type="ECO:0000259" key="6">
    <source>
        <dbReference type="PROSITE" id="PS50968"/>
    </source>
</evidence>
<dbReference type="AlphaFoldDB" id="A0A0H0XLL9"/>
<dbReference type="GO" id="GO:0016746">
    <property type="term" value="F:acyltransferase activity"/>
    <property type="evidence" value="ECO:0007669"/>
    <property type="project" value="UniProtKB-KW"/>
</dbReference>
<dbReference type="RefSeq" id="WP_047094403.1">
    <property type="nucleotide sequence ID" value="NZ_LBHU01000004.1"/>
</dbReference>
<evidence type="ECO:0000313" key="9">
    <source>
        <dbReference type="Proteomes" id="UP000053455"/>
    </source>
</evidence>
<dbReference type="Pfam" id="PF00364">
    <property type="entry name" value="Biotin_lipoyl"/>
    <property type="match status" value="1"/>
</dbReference>
<dbReference type="GO" id="GO:0045254">
    <property type="term" value="C:pyruvate dehydrogenase complex"/>
    <property type="evidence" value="ECO:0007669"/>
    <property type="project" value="InterPro"/>
</dbReference>
<dbReference type="InterPro" id="IPR000089">
    <property type="entry name" value="Biotin_lipoyl"/>
</dbReference>
<evidence type="ECO:0000313" key="8">
    <source>
        <dbReference type="EMBL" id="KLI62886.1"/>
    </source>
</evidence>
<dbReference type="InterPro" id="IPR045257">
    <property type="entry name" value="E2/Pdx1"/>
</dbReference>
<dbReference type="GO" id="GO:0006086">
    <property type="term" value="P:pyruvate decarboxylation to acetyl-CoA"/>
    <property type="evidence" value="ECO:0007669"/>
    <property type="project" value="InterPro"/>
</dbReference>
<evidence type="ECO:0000256" key="4">
    <source>
        <dbReference type="RuleBase" id="RU003423"/>
    </source>
</evidence>
<keyword evidence="4" id="KW-0808">Transferase</keyword>
<evidence type="ECO:0000256" key="5">
    <source>
        <dbReference type="SAM" id="MobiDB-lite"/>
    </source>
</evidence>
<accession>A0A0H0XLL9</accession>
<dbReference type="PROSITE" id="PS51826">
    <property type="entry name" value="PSBD"/>
    <property type="match status" value="2"/>
</dbReference>
<keyword evidence="9" id="KW-1185">Reference proteome</keyword>
<keyword evidence="4" id="KW-0012">Acyltransferase</keyword>
<dbReference type="EMBL" id="LBHU01000004">
    <property type="protein sequence ID" value="KLI62886.1"/>
    <property type="molecule type" value="Genomic_DNA"/>
</dbReference>
<name>A0A0H0XLL9_9SPHN</name>
<dbReference type="Gene3D" id="2.40.50.100">
    <property type="match status" value="1"/>
</dbReference>
<dbReference type="PATRIC" id="fig|874156.12.peg.2571"/>
<comment type="caution">
    <text evidence="8">The sequence shown here is derived from an EMBL/GenBank/DDBJ whole genome shotgun (WGS) entry which is preliminary data.</text>
</comment>
<evidence type="ECO:0000259" key="7">
    <source>
        <dbReference type="PROSITE" id="PS51826"/>
    </source>
</evidence>
<dbReference type="Proteomes" id="UP000053455">
    <property type="component" value="Unassembled WGS sequence"/>
</dbReference>
<dbReference type="InterPro" id="IPR004167">
    <property type="entry name" value="PSBD"/>
</dbReference>
<feature type="domain" description="Peripheral subunit-binding (PSBD)" evidence="7">
    <location>
        <begin position="141"/>
        <end position="178"/>
    </location>
</feature>
<comment type="cofactor">
    <cofactor evidence="1 4">
        <name>(R)-lipoate</name>
        <dbReference type="ChEBI" id="CHEBI:83088"/>
    </cofactor>
</comment>
<dbReference type="InterPro" id="IPR023213">
    <property type="entry name" value="CAT-like_dom_sf"/>
</dbReference>
<evidence type="ECO:0000256" key="1">
    <source>
        <dbReference type="ARBA" id="ARBA00001938"/>
    </source>
</evidence>
<dbReference type="CDD" id="cd06849">
    <property type="entry name" value="lipoyl_domain"/>
    <property type="match status" value="1"/>
</dbReference>
<feature type="region of interest" description="Disordered" evidence="5">
    <location>
        <begin position="101"/>
        <end position="135"/>
    </location>
</feature>
<dbReference type="EC" id="2.3.1.-" evidence="4"/>
<dbReference type="InterPro" id="IPR011053">
    <property type="entry name" value="Single_hybrid_motif"/>
</dbReference>
<dbReference type="STRING" id="874156.GCA_001021555_02581"/>
<feature type="domain" description="Lipoyl-binding" evidence="6">
    <location>
        <begin position="4"/>
        <end position="79"/>
    </location>
</feature>
<dbReference type="PROSITE" id="PS50968">
    <property type="entry name" value="BIOTINYL_LIPOYL"/>
    <property type="match status" value="1"/>
</dbReference>
<dbReference type="InterPro" id="IPR036625">
    <property type="entry name" value="E3-bd_dom_sf"/>
</dbReference>
<organism evidence="8 9">
    <name type="scientific">Aurantiacibacter marinus</name>
    <dbReference type="NCBI Taxonomy" id="874156"/>
    <lineage>
        <taxon>Bacteria</taxon>
        <taxon>Pseudomonadati</taxon>
        <taxon>Pseudomonadota</taxon>
        <taxon>Alphaproteobacteria</taxon>
        <taxon>Sphingomonadales</taxon>
        <taxon>Erythrobacteraceae</taxon>
        <taxon>Aurantiacibacter</taxon>
    </lineage>
</organism>
<sequence length="469" mass="49277">MAALKPFTMPKWGIEMTEGTVAQWQVEEGKPFAKGDVIVLIETDKITNEVEAEADGCLVRILAGEQETKPVGALLGVMGDTGVDAGEVDAFVASYKPSGSSAAEAESETPSSAPTQSASSSKRNEGAAQQVKRSTIARDVAISPAARFAAEAAGLQPSDITPSGRHGRITRQDVDKAIRGSRQPALKGPIEITGQEEAYASPLARRIAAQNGVDLSQVTGTGARGRIGKADVLALIGGGEEAQAAPLAQEGVEIIPMTAMRKTIARRLTKAKQAIPHIYLRRAVRADRLIALRQAQAKPGTINDYLIRASALALLEVPEVNVQVHDGAIHRFSHADISVAVATDKGLITPIVKHANDLTVKEIAERMADLAARAREGKLKAEEFQGGSFSISNLGGFGVDAFDAIINPPQGAILAVGKARNAPIDDGGEITLAPVMQLSLSCDHRAIDGADGARFLAALAELLENPERL</sequence>